<accession>A0A545VHD9</accession>
<evidence type="ECO:0000313" key="1">
    <source>
        <dbReference type="EMBL" id="TQW01147.1"/>
    </source>
</evidence>
<dbReference type="Proteomes" id="UP000315783">
    <property type="component" value="Unassembled WGS sequence"/>
</dbReference>
<sequence length="60" mass="6686">MLYEKGIGEASLLFRWHVPGHQKGQEKHNPSTASTLKGNISPSLSLFSHPLVMVDMMYMG</sequence>
<gene>
    <name evidence="1" type="ORF">IF1G_01078</name>
</gene>
<dbReference type="AlphaFoldDB" id="A0A545VHD9"/>
<proteinExistence type="predicted"/>
<reference evidence="1 2" key="1">
    <citation type="journal article" date="2019" name="Appl. Microbiol. Biotechnol.">
        <title>Genome sequence of Isaria javanica and comparative genome analysis insights into family S53 peptidase evolution in fungal entomopathogens.</title>
        <authorList>
            <person name="Lin R."/>
            <person name="Zhang X."/>
            <person name="Xin B."/>
            <person name="Zou M."/>
            <person name="Gao Y."/>
            <person name="Qin F."/>
            <person name="Hu Q."/>
            <person name="Xie B."/>
            <person name="Cheng X."/>
        </authorList>
    </citation>
    <scope>NUCLEOTIDE SEQUENCE [LARGE SCALE GENOMIC DNA]</scope>
    <source>
        <strain evidence="1 2">IJ1G</strain>
    </source>
</reference>
<name>A0A545VHD9_9HYPO</name>
<evidence type="ECO:0000313" key="2">
    <source>
        <dbReference type="Proteomes" id="UP000315783"/>
    </source>
</evidence>
<organism evidence="1 2">
    <name type="scientific">Cordyceps javanica</name>
    <dbReference type="NCBI Taxonomy" id="43265"/>
    <lineage>
        <taxon>Eukaryota</taxon>
        <taxon>Fungi</taxon>
        <taxon>Dikarya</taxon>
        <taxon>Ascomycota</taxon>
        <taxon>Pezizomycotina</taxon>
        <taxon>Sordariomycetes</taxon>
        <taxon>Hypocreomycetidae</taxon>
        <taxon>Hypocreales</taxon>
        <taxon>Cordycipitaceae</taxon>
        <taxon>Cordyceps</taxon>
    </lineage>
</organism>
<comment type="caution">
    <text evidence="1">The sequence shown here is derived from an EMBL/GenBank/DDBJ whole genome shotgun (WGS) entry which is preliminary data.</text>
</comment>
<dbReference type="EMBL" id="SPUK01000001">
    <property type="protein sequence ID" value="TQW01147.1"/>
    <property type="molecule type" value="Genomic_DNA"/>
</dbReference>
<protein>
    <submittedName>
        <fullName evidence="1">Uncharacterized protein</fullName>
    </submittedName>
</protein>
<keyword evidence="2" id="KW-1185">Reference proteome</keyword>